<reference evidence="12 13" key="1">
    <citation type="journal article" date="2018" name="IMA Fungus">
        <title>IMA Genome-F 10: Nine draft genome sequences of Claviceps purpurea s.lat., including C. arundinis, C. humidiphila, and C. cf. spartinae, pseudomolecules for the pitch canker pathogen Fusarium circinatum, draft genome of Davidsoniella eucalypti, Grosmannia galeiformis, Quambalaria eucalypti, and Teratosphaeria destructans.</title>
        <authorList>
            <person name="Wingfield B.D."/>
            <person name="Liu M."/>
            <person name="Nguyen H.D."/>
            <person name="Lane F.A."/>
            <person name="Morgan S.W."/>
            <person name="De Vos L."/>
            <person name="Wilken P.M."/>
            <person name="Duong T.A."/>
            <person name="Aylward J."/>
            <person name="Coetzee M.P."/>
            <person name="Dadej K."/>
            <person name="De Beer Z.W."/>
            <person name="Findlay W."/>
            <person name="Havenga M."/>
            <person name="Kolarik M."/>
            <person name="Menzies J.G."/>
            <person name="Naidoo K."/>
            <person name="Pochopski O."/>
            <person name="Shoukouhi P."/>
            <person name="Santana Q.C."/>
            <person name="Seifert K.A."/>
            <person name="Soal N."/>
            <person name="Steenkamp E.T."/>
            <person name="Tatham C.T."/>
            <person name="van der Nest M.A."/>
            <person name="Wingfield M.J."/>
        </authorList>
    </citation>
    <scope>NUCLEOTIDE SEQUENCE [LARGE SCALE GENOMIC DNA]</scope>
    <source>
        <strain evidence="12">CMW44962</strain>
    </source>
</reference>
<evidence type="ECO:0000256" key="10">
    <source>
        <dbReference type="ARBA" id="ARBA00023136"/>
    </source>
</evidence>
<comment type="similarity">
    <text evidence="2 11">Belongs to the UQCRQ/QCR8 family.</text>
</comment>
<evidence type="ECO:0000256" key="2">
    <source>
        <dbReference type="ARBA" id="ARBA00007668"/>
    </source>
</evidence>
<keyword evidence="6 11" id="KW-0999">Mitochondrion inner membrane</keyword>
<evidence type="ECO:0000256" key="1">
    <source>
        <dbReference type="ARBA" id="ARBA00004434"/>
    </source>
</evidence>
<dbReference type="GO" id="GO:0045275">
    <property type="term" value="C:respiratory chain complex III"/>
    <property type="evidence" value="ECO:0007669"/>
    <property type="project" value="UniProtKB-UniRule"/>
</dbReference>
<dbReference type="Proteomes" id="UP001138500">
    <property type="component" value="Unassembled WGS sequence"/>
</dbReference>
<feature type="transmembrane region" description="Helical" evidence="11">
    <location>
        <begin position="65"/>
        <end position="82"/>
    </location>
</feature>
<evidence type="ECO:0000313" key="12">
    <source>
        <dbReference type="EMBL" id="KAH9844668.1"/>
    </source>
</evidence>
<keyword evidence="4 11" id="KW-0679">Respiratory chain</keyword>
<dbReference type="InterPro" id="IPR036642">
    <property type="entry name" value="Cyt_bc1_su8_sf"/>
</dbReference>
<dbReference type="InterPro" id="IPR004205">
    <property type="entry name" value="Cyt_bc1_su8"/>
</dbReference>
<evidence type="ECO:0000313" key="13">
    <source>
        <dbReference type="Proteomes" id="UP001138500"/>
    </source>
</evidence>
<keyword evidence="3 11" id="KW-0813">Transport</keyword>
<dbReference type="PANTHER" id="PTHR12119:SF2">
    <property type="entry name" value="CYTOCHROME B-C1 COMPLEX SUBUNIT 8"/>
    <property type="match status" value="1"/>
</dbReference>
<dbReference type="EMBL" id="RIBY02000258">
    <property type="protein sequence ID" value="KAH9844668.1"/>
    <property type="molecule type" value="Genomic_DNA"/>
</dbReference>
<keyword evidence="13" id="KW-1185">Reference proteome</keyword>
<keyword evidence="10 11" id="KW-0472">Membrane</keyword>
<evidence type="ECO:0000256" key="3">
    <source>
        <dbReference type="ARBA" id="ARBA00022448"/>
    </source>
</evidence>
<evidence type="ECO:0000256" key="6">
    <source>
        <dbReference type="ARBA" id="ARBA00022792"/>
    </source>
</evidence>
<evidence type="ECO:0000256" key="7">
    <source>
        <dbReference type="ARBA" id="ARBA00022982"/>
    </source>
</evidence>
<proteinExistence type="inferred from homology"/>
<comment type="subcellular location">
    <subcellularLocation>
        <location evidence="1 11">Mitochondrion inner membrane</location>
        <topology evidence="1 11">Single-pass membrane protein</topology>
    </subcellularLocation>
</comment>
<dbReference type="GO" id="GO:0005743">
    <property type="term" value="C:mitochondrial inner membrane"/>
    <property type="evidence" value="ECO:0007669"/>
    <property type="project" value="UniProtKB-SubCell"/>
</dbReference>
<name>A0A9W7W654_9PEZI</name>
<evidence type="ECO:0000256" key="4">
    <source>
        <dbReference type="ARBA" id="ARBA00022660"/>
    </source>
</evidence>
<keyword evidence="5 11" id="KW-0812">Transmembrane</keyword>
<dbReference type="OrthoDB" id="6683853at2759"/>
<accession>A0A9W7W654</accession>
<gene>
    <name evidence="12" type="ORF">Tdes44962_MAKER07204</name>
</gene>
<sequence>MKAGMEYDENLDKDELPVLCWGHKNLPKQKGLVTYQMAATRHRIGKHFWEPTGPFNTIRRTRNQFLYVVPPLLIAYLAMQWAEERNRYLNSKAGRREFAGQEE</sequence>
<protein>
    <recommendedName>
        <fullName evidence="11">Cytochrome b-c1 complex subunit 8</fullName>
    </recommendedName>
    <alternativeName>
        <fullName evidence="11">Complex III subunit 8</fullName>
    </alternativeName>
</protein>
<evidence type="ECO:0000256" key="8">
    <source>
        <dbReference type="ARBA" id="ARBA00022989"/>
    </source>
</evidence>
<dbReference type="Pfam" id="PF02939">
    <property type="entry name" value="UcrQ"/>
    <property type="match status" value="1"/>
</dbReference>
<reference evidence="12 13" key="2">
    <citation type="journal article" date="2021" name="Curr. Genet.">
        <title>Genetic response to nitrogen starvation in the aggressive Eucalyptus foliar pathogen Teratosphaeria destructans.</title>
        <authorList>
            <person name="Havenga M."/>
            <person name="Wingfield B.D."/>
            <person name="Wingfield M.J."/>
            <person name="Dreyer L.L."/>
            <person name="Roets F."/>
            <person name="Aylward J."/>
        </authorList>
    </citation>
    <scope>NUCLEOTIDE SEQUENCE [LARGE SCALE GENOMIC DNA]</scope>
    <source>
        <strain evidence="12">CMW44962</strain>
    </source>
</reference>
<dbReference type="SUPFAM" id="SSF81508">
    <property type="entry name" value="Ubiquinone-binding protein QP-C of cytochrome bc1 complex (Ubiquinol-cytochrome c reductase)"/>
    <property type="match status" value="1"/>
</dbReference>
<dbReference type="PANTHER" id="PTHR12119">
    <property type="entry name" value="UBIQUINOL-CYTOCHROME C REDUCTASE COMPLEX UBIQUINONE-BINDING PROTEIN QP-C"/>
    <property type="match status" value="1"/>
</dbReference>
<evidence type="ECO:0000256" key="9">
    <source>
        <dbReference type="ARBA" id="ARBA00023128"/>
    </source>
</evidence>
<dbReference type="AlphaFoldDB" id="A0A9W7W654"/>
<comment type="function">
    <text evidence="11">Component of the ubiquinol-cytochrome c oxidoreductase, a multisubunit transmembrane complex that is part of the mitochondrial electron transport chain which drives oxidative phosphorylation. The complex plays an important role in the uptake of multiple carbon sources present in different host niches.</text>
</comment>
<organism evidence="12 13">
    <name type="scientific">Teratosphaeria destructans</name>
    <dbReference type="NCBI Taxonomy" id="418781"/>
    <lineage>
        <taxon>Eukaryota</taxon>
        <taxon>Fungi</taxon>
        <taxon>Dikarya</taxon>
        <taxon>Ascomycota</taxon>
        <taxon>Pezizomycotina</taxon>
        <taxon>Dothideomycetes</taxon>
        <taxon>Dothideomycetidae</taxon>
        <taxon>Mycosphaerellales</taxon>
        <taxon>Teratosphaeriaceae</taxon>
        <taxon>Teratosphaeria</taxon>
    </lineage>
</organism>
<keyword evidence="9 11" id="KW-0496">Mitochondrion</keyword>
<evidence type="ECO:0000256" key="5">
    <source>
        <dbReference type="ARBA" id="ARBA00022692"/>
    </source>
</evidence>
<comment type="subunit">
    <text evidence="11">Component of the ubiquinol-cytochrome c oxidoreductase (cytochrome b-c1 complex, complex III, CIII), a multisubunit enzyme composed of 3 respiratory subunits cytochrome b, cytochrome c1 and Rieske protein, 2 core protein subunits, and additional low-molecular weight protein subunits. The complex exists as an obligatory dimer and forms supercomplexes (SCs) in the inner mitochondrial membrane with cytochrome c oxidase (complex IV, CIV).</text>
</comment>
<dbReference type="GO" id="GO:0006122">
    <property type="term" value="P:mitochondrial electron transport, ubiquinol to cytochrome c"/>
    <property type="evidence" value="ECO:0007669"/>
    <property type="project" value="UniProtKB-UniRule"/>
</dbReference>
<dbReference type="Gene3D" id="1.20.5.210">
    <property type="entry name" value="Cytochrome b-c1 complex subunit 8"/>
    <property type="match status" value="1"/>
</dbReference>
<keyword evidence="7 11" id="KW-0249">Electron transport</keyword>
<keyword evidence="8 11" id="KW-1133">Transmembrane helix</keyword>
<comment type="caution">
    <text evidence="12">The sequence shown here is derived from an EMBL/GenBank/DDBJ whole genome shotgun (WGS) entry which is preliminary data.</text>
</comment>
<evidence type="ECO:0000256" key="11">
    <source>
        <dbReference type="RuleBase" id="RU368118"/>
    </source>
</evidence>